<dbReference type="EMBL" id="JBHTCH010000004">
    <property type="protein sequence ID" value="MFC7359408.1"/>
    <property type="molecule type" value="Genomic_DNA"/>
</dbReference>
<dbReference type="PANTHER" id="PTHR43046">
    <property type="entry name" value="GDP-MANNOSE MANNOSYL HYDROLASE"/>
    <property type="match status" value="1"/>
</dbReference>
<accession>A0ABW2MZV6</accession>
<proteinExistence type="predicted"/>
<dbReference type="InterPro" id="IPR020476">
    <property type="entry name" value="Nudix_hydrolase"/>
</dbReference>
<dbReference type="CDD" id="cd02883">
    <property type="entry name" value="NUDIX_Hydrolase"/>
    <property type="match status" value="1"/>
</dbReference>
<dbReference type="PROSITE" id="PS51462">
    <property type="entry name" value="NUDIX"/>
    <property type="match status" value="1"/>
</dbReference>
<gene>
    <name evidence="4" type="ORF">ACFQO6_03925</name>
</gene>
<sequence>MAFEDRFRFSVHAAVIDSTEESVLLVRQSYGDRRWGLPGGAVEPGETILDALARECREELGVDVEIGPLTGWYYHREFESQVGIFRCGLSGTAGIQLSDEHSEFRWTPITELTGVQATRVQAALRHEGALHAQVF</sequence>
<feature type="domain" description="Nudix hydrolase" evidence="3">
    <location>
        <begin position="6"/>
        <end position="128"/>
    </location>
</feature>
<dbReference type="GO" id="GO:0016787">
    <property type="term" value="F:hydrolase activity"/>
    <property type="evidence" value="ECO:0007669"/>
    <property type="project" value="UniProtKB-KW"/>
</dbReference>
<protein>
    <submittedName>
        <fullName evidence="4">NUDIX hydrolase</fullName>
    </submittedName>
</protein>
<keyword evidence="2 4" id="KW-0378">Hydrolase</keyword>
<dbReference type="RefSeq" id="WP_255889499.1">
    <property type="nucleotide sequence ID" value="NZ_JAFMZM010000002.1"/>
</dbReference>
<dbReference type="Gene3D" id="3.90.79.10">
    <property type="entry name" value="Nucleoside Triphosphate Pyrophosphohydrolase"/>
    <property type="match status" value="1"/>
</dbReference>
<dbReference type="Pfam" id="PF00293">
    <property type="entry name" value="NUDIX"/>
    <property type="match status" value="1"/>
</dbReference>
<reference evidence="5" key="1">
    <citation type="journal article" date="2019" name="Int. J. Syst. Evol. Microbiol.">
        <title>The Global Catalogue of Microorganisms (GCM) 10K type strain sequencing project: providing services to taxonomists for standard genome sequencing and annotation.</title>
        <authorList>
            <consortium name="The Broad Institute Genomics Platform"/>
            <consortium name="The Broad Institute Genome Sequencing Center for Infectious Disease"/>
            <person name="Wu L."/>
            <person name="Ma J."/>
        </authorList>
    </citation>
    <scope>NUCLEOTIDE SEQUENCE [LARGE SCALE GENOMIC DNA]</scope>
    <source>
        <strain evidence="5">FCH27</strain>
    </source>
</reference>
<comment type="caution">
    <text evidence="4">The sequence shown here is derived from an EMBL/GenBank/DDBJ whole genome shotgun (WGS) entry which is preliminary data.</text>
</comment>
<dbReference type="PANTHER" id="PTHR43046:SF2">
    <property type="entry name" value="8-OXO-DGTP DIPHOSPHATASE-RELATED"/>
    <property type="match status" value="1"/>
</dbReference>
<evidence type="ECO:0000259" key="3">
    <source>
        <dbReference type="PROSITE" id="PS51462"/>
    </source>
</evidence>
<dbReference type="InterPro" id="IPR015797">
    <property type="entry name" value="NUDIX_hydrolase-like_dom_sf"/>
</dbReference>
<organism evidence="4 5">
    <name type="scientific">Nocardioides astragali</name>
    <dbReference type="NCBI Taxonomy" id="1776736"/>
    <lineage>
        <taxon>Bacteria</taxon>
        <taxon>Bacillati</taxon>
        <taxon>Actinomycetota</taxon>
        <taxon>Actinomycetes</taxon>
        <taxon>Propionibacteriales</taxon>
        <taxon>Nocardioidaceae</taxon>
        <taxon>Nocardioides</taxon>
    </lineage>
</organism>
<keyword evidence="5" id="KW-1185">Reference proteome</keyword>
<comment type="cofactor">
    <cofactor evidence="1">
        <name>Mg(2+)</name>
        <dbReference type="ChEBI" id="CHEBI:18420"/>
    </cofactor>
</comment>
<evidence type="ECO:0000256" key="2">
    <source>
        <dbReference type="ARBA" id="ARBA00022801"/>
    </source>
</evidence>
<dbReference type="SUPFAM" id="SSF55811">
    <property type="entry name" value="Nudix"/>
    <property type="match status" value="1"/>
</dbReference>
<dbReference type="InterPro" id="IPR000086">
    <property type="entry name" value="NUDIX_hydrolase_dom"/>
</dbReference>
<name>A0ABW2MZV6_9ACTN</name>
<evidence type="ECO:0000313" key="4">
    <source>
        <dbReference type="EMBL" id="MFC7359408.1"/>
    </source>
</evidence>
<dbReference type="PRINTS" id="PR00502">
    <property type="entry name" value="NUDIXFAMILY"/>
</dbReference>
<evidence type="ECO:0000313" key="5">
    <source>
        <dbReference type="Proteomes" id="UP001596524"/>
    </source>
</evidence>
<dbReference type="Proteomes" id="UP001596524">
    <property type="component" value="Unassembled WGS sequence"/>
</dbReference>
<evidence type="ECO:0000256" key="1">
    <source>
        <dbReference type="ARBA" id="ARBA00001946"/>
    </source>
</evidence>